<feature type="transmembrane region" description="Helical" evidence="1">
    <location>
        <begin position="98"/>
        <end position="119"/>
    </location>
</feature>
<dbReference type="EMBL" id="BRYA01001535">
    <property type="protein sequence ID" value="GMI45145.1"/>
    <property type="molecule type" value="Genomic_DNA"/>
</dbReference>
<keyword evidence="1" id="KW-0812">Transmembrane</keyword>
<dbReference type="Pfam" id="PF20584">
    <property type="entry name" value="DUF6787"/>
    <property type="match status" value="1"/>
</dbReference>
<sequence>MLNAMRSSSKFAARVAFNPPRSRPLFEIRSLNSLVLSTSSKASKACGFKAVPRNYLKKNNFTSSSTGPKKGPEEPIYLRFWSYWTSPKPIPERYTLPWVFEMFYICVVFGCTGSSTMLLVRPSVSNFLHLEGSMKEGPWAYRIASIVVMFPIYPILLLTFGTVAGRHVYFRHFAVKMLSRFGIPKGRLDPAYRGVTAKRAKELDKEFRKW</sequence>
<proteinExistence type="predicted"/>
<feature type="transmembrane region" description="Helical" evidence="1">
    <location>
        <begin position="139"/>
        <end position="163"/>
    </location>
</feature>
<evidence type="ECO:0000313" key="4">
    <source>
        <dbReference type="Proteomes" id="UP001165065"/>
    </source>
</evidence>
<protein>
    <recommendedName>
        <fullName evidence="2">DUF6787 domain-containing protein</fullName>
    </recommendedName>
</protein>
<feature type="domain" description="DUF6787" evidence="2">
    <location>
        <begin position="105"/>
        <end position="182"/>
    </location>
</feature>
<reference evidence="4" key="1">
    <citation type="journal article" date="2023" name="Commun. Biol.">
        <title>Genome analysis of Parmales, the sister group of diatoms, reveals the evolutionary specialization of diatoms from phago-mixotrophs to photoautotrophs.</title>
        <authorList>
            <person name="Ban H."/>
            <person name="Sato S."/>
            <person name="Yoshikawa S."/>
            <person name="Yamada K."/>
            <person name="Nakamura Y."/>
            <person name="Ichinomiya M."/>
            <person name="Sato N."/>
            <person name="Blanc-Mathieu R."/>
            <person name="Endo H."/>
            <person name="Kuwata A."/>
            <person name="Ogata H."/>
        </authorList>
    </citation>
    <scope>NUCLEOTIDE SEQUENCE [LARGE SCALE GENOMIC DNA]</scope>
</reference>
<evidence type="ECO:0000259" key="2">
    <source>
        <dbReference type="Pfam" id="PF20584"/>
    </source>
</evidence>
<evidence type="ECO:0000256" key="1">
    <source>
        <dbReference type="SAM" id="Phobius"/>
    </source>
</evidence>
<keyword evidence="1" id="KW-0472">Membrane</keyword>
<dbReference type="AlphaFoldDB" id="A0A9W7LBK3"/>
<organism evidence="3 4">
    <name type="scientific">Triparma columacea</name>
    <dbReference type="NCBI Taxonomy" id="722753"/>
    <lineage>
        <taxon>Eukaryota</taxon>
        <taxon>Sar</taxon>
        <taxon>Stramenopiles</taxon>
        <taxon>Ochrophyta</taxon>
        <taxon>Bolidophyceae</taxon>
        <taxon>Parmales</taxon>
        <taxon>Triparmaceae</taxon>
        <taxon>Triparma</taxon>
    </lineage>
</organism>
<dbReference type="OrthoDB" id="270912at2759"/>
<gene>
    <name evidence="3" type="ORF">TrCOL_g595</name>
</gene>
<dbReference type="Proteomes" id="UP001165065">
    <property type="component" value="Unassembled WGS sequence"/>
</dbReference>
<keyword evidence="1" id="KW-1133">Transmembrane helix</keyword>
<name>A0A9W7LBK3_9STRA</name>
<evidence type="ECO:0000313" key="3">
    <source>
        <dbReference type="EMBL" id="GMI45145.1"/>
    </source>
</evidence>
<dbReference type="InterPro" id="IPR046714">
    <property type="entry name" value="DUF6787"/>
</dbReference>
<keyword evidence="4" id="KW-1185">Reference proteome</keyword>
<comment type="caution">
    <text evidence="3">The sequence shown here is derived from an EMBL/GenBank/DDBJ whole genome shotgun (WGS) entry which is preliminary data.</text>
</comment>
<accession>A0A9W7LBK3</accession>